<proteinExistence type="predicted"/>
<name>A0A2P4EXL4_9GAMM</name>
<dbReference type="InterPro" id="IPR011008">
    <property type="entry name" value="Dimeric_a/b-barrel"/>
</dbReference>
<dbReference type="InterPro" id="IPR007138">
    <property type="entry name" value="ABM_dom"/>
</dbReference>
<sequence length="118" mass="13670">MPQIANTPRPPYYTVIFTSVRTEQDDDYAQTAARMLELAAEQEGFLGVESARDGLGITLSYWRDLDAIHRWKQQSEHLDAQRRGRSDWYAQYRVRIARVERDYSFDAQPVAAQPHQPG</sequence>
<dbReference type="EMBL" id="PPSK01000003">
    <property type="protein sequence ID" value="POB04973.1"/>
    <property type="molecule type" value="Genomic_DNA"/>
</dbReference>
<dbReference type="AlphaFoldDB" id="A0A2P4EXL4"/>
<dbReference type="GO" id="GO:0004497">
    <property type="term" value="F:monooxygenase activity"/>
    <property type="evidence" value="ECO:0007669"/>
    <property type="project" value="UniProtKB-KW"/>
</dbReference>
<dbReference type="Proteomes" id="UP000243451">
    <property type="component" value="Unassembled WGS sequence"/>
</dbReference>
<reference evidence="2 3" key="1">
    <citation type="submission" date="2018-01" db="EMBL/GenBank/DDBJ databases">
        <title>Draft genome of the type strain Pseudomonas oceani DSM 100277 isolated from the deep water in Okinawa trough, northwestern Pacific Ocean.</title>
        <authorList>
            <person name="Gomila M."/>
            <person name="Mulet M."/>
            <person name="Garcia-Valdes E."/>
            <person name="Lalucat J."/>
        </authorList>
    </citation>
    <scope>NUCLEOTIDE SEQUENCE [LARGE SCALE GENOMIC DNA]</scope>
    <source>
        <strain evidence="2 3">DSM 100277</strain>
    </source>
</reference>
<keyword evidence="3" id="KW-1185">Reference proteome</keyword>
<evidence type="ECO:0000313" key="2">
    <source>
        <dbReference type="EMBL" id="POB04973.1"/>
    </source>
</evidence>
<feature type="domain" description="ABM" evidence="1">
    <location>
        <begin position="12"/>
        <end position="82"/>
    </location>
</feature>
<accession>A0A2P4EXL4</accession>
<dbReference type="InterPro" id="IPR052936">
    <property type="entry name" value="Jasmonate_Hydroxylase-like"/>
</dbReference>
<evidence type="ECO:0000259" key="1">
    <source>
        <dbReference type="Pfam" id="PF03992"/>
    </source>
</evidence>
<keyword evidence="2" id="KW-0503">Monooxygenase</keyword>
<dbReference type="SUPFAM" id="SSF54909">
    <property type="entry name" value="Dimeric alpha+beta barrel"/>
    <property type="match status" value="1"/>
</dbReference>
<gene>
    <name evidence="2" type="ORF">C1949_04135</name>
</gene>
<keyword evidence="2" id="KW-0560">Oxidoreductase</keyword>
<organism evidence="2 3">
    <name type="scientific">Halopseudomonas oceani</name>
    <dbReference type="NCBI Taxonomy" id="1708783"/>
    <lineage>
        <taxon>Bacteria</taxon>
        <taxon>Pseudomonadati</taxon>
        <taxon>Pseudomonadota</taxon>
        <taxon>Gammaproteobacteria</taxon>
        <taxon>Pseudomonadales</taxon>
        <taxon>Pseudomonadaceae</taxon>
        <taxon>Halopseudomonas</taxon>
    </lineage>
</organism>
<comment type="caution">
    <text evidence="2">The sequence shown here is derived from an EMBL/GenBank/DDBJ whole genome shotgun (WGS) entry which is preliminary data.</text>
</comment>
<evidence type="ECO:0000313" key="3">
    <source>
        <dbReference type="Proteomes" id="UP000243451"/>
    </source>
</evidence>
<dbReference type="Gene3D" id="3.30.70.100">
    <property type="match status" value="1"/>
</dbReference>
<dbReference type="OrthoDB" id="9797060at2"/>
<dbReference type="PANTHER" id="PTHR37811:SF2">
    <property type="entry name" value="ABM DOMAIN-CONTAINING PROTEIN"/>
    <property type="match status" value="1"/>
</dbReference>
<dbReference type="Pfam" id="PF03992">
    <property type="entry name" value="ABM"/>
    <property type="match status" value="1"/>
</dbReference>
<dbReference type="RefSeq" id="WP_104737214.1">
    <property type="nucleotide sequence ID" value="NZ_BMHR01000001.1"/>
</dbReference>
<protein>
    <submittedName>
        <fullName evidence="2">Antibiotic biosynthesis monooxygenase</fullName>
    </submittedName>
</protein>
<dbReference type="PANTHER" id="PTHR37811">
    <property type="entry name" value="BLL5343 PROTEIN"/>
    <property type="match status" value="1"/>
</dbReference>